<evidence type="ECO:0000259" key="1">
    <source>
        <dbReference type="Pfam" id="PF01755"/>
    </source>
</evidence>
<dbReference type="Pfam" id="PF01755">
    <property type="entry name" value="Glyco_transf_25"/>
    <property type="match status" value="1"/>
</dbReference>
<dbReference type="RefSeq" id="WP_146885672.1">
    <property type="nucleotide sequence ID" value="NZ_BJYG01000004.1"/>
</dbReference>
<dbReference type="EMBL" id="BJYG01000004">
    <property type="protein sequence ID" value="GEN62268.1"/>
    <property type="molecule type" value="Genomic_DNA"/>
</dbReference>
<gene>
    <name evidence="2" type="ORF">AOE01nite_04920</name>
</gene>
<dbReference type="Proteomes" id="UP000321746">
    <property type="component" value="Unassembled WGS sequence"/>
</dbReference>
<dbReference type="CDD" id="cd06532">
    <property type="entry name" value="Glyco_transf_25"/>
    <property type="match status" value="1"/>
</dbReference>
<dbReference type="InterPro" id="IPR002654">
    <property type="entry name" value="Glyco_trans_25"/>
</dbReference>
<feature type="domain" description="Glycosyl transferase family 25" evidence="1">
    <location>
        <begin position="3"/>
        <end position="186"/>
    </location>
</feature>
<dbReference type="OrthoDB" id="259382at2"/>
<dbReference type="AlphaFoldDB" id="A0A511XH55"/>
<organism evidence="2 3">
    <name type="scientific">Acetobacter oeni</name>
    <dbReference type="NCBI Taxonomy" id="304077"/>
    <lineage>
        <taxon>Bacteria</taxon>
        <taxon>Pseudomonadati</taxon>
        <taxon>Pseudomonadota</taxon>
        <taxon>Alphaproteobacteria</taxon>
        <taxon>Acetobacterales</taxon>
        <taxon>Acetobacteraceae</taxon>
        <taxon>Acetobacter</taxon>
    </lineage>
</organism>
<sequence>MKYIVINRDCDQDRYSEFTSDNSHISDIRKFSAIDGRHLDSRELIQNNIIEEYLNYTKGALGSAMSHLLLWNAVVENNEPACIFEDDAMLCGNFAEESEAIISQLPKNWDIILWGNNYDTTLTFELLPGISHCISQFDQESLRKGAHTFRNMNVRSLPFKLFQTLGICGYAISPAGARNLISQTLPLPDRSFYHVGLDRKLRNTSIDHVMADHYRKMNAFTSFPPLCITKNEPGKSTILRS</sequence>
<comment type="caution">
    <text evidence="2">The sequence shown here is derived from an EMBL/GenBank/DDBJ whole genome shotgun (WGS) entry which is preliminary data.</text>
</comment>
<keyword evidence="3" id="KW-1185">Reference proteome</keyword>
<accession>A0A511XH55</accession>
<evidence type="ECO:0000313" key="3">
    <source>
        <dbReference type="Proteomes" id="UP000321746"/>
    </source>
</evidence>
<proteinExistence type="predicted"/>
<protein>
    <recommendedName>
        <fullName evidence="1">Glycosyl transferase family 25 domain-containing protein</fullName>
    </recommendedName>
</protein>
<reference evidence="2 3" key="1">
    <citation type="submission" date="2019-07" db="EMBL/GenBank/DDBJ databases">
        <title>Whole genome shotgun sequence of Acetobacter oeni NBRC 105207.</title>
        <authorList>
            <person name="Hosoyama A."/>
            <person name="Uohara A."/>
            <person name="Ohji S."/>
            <person name="Ichikawa N."/>
        </authorList>
    </citation>
    <scope>NUCLEOTIDE SEQUENCE [LARGE SCALE GENOMIC DNA]</scope>
    <source>
        <strain evidence="2 3">NBRC 105207</strain>
    </source>
</reference>
<evidence type="ECO:0000313" key="2">
    <source>
        <dbReference type="EMBL" id="GEN62268.1"/>
    </source>
</evidence>
<name>A0A511XH55_9PROT</name>